<keyword evidence="1" id="KW-0175">Coiled coil</keyword>
<dbReference type="Proteomes" id="UP000186922">
    <property type="component" value="Unassembled WGS sequence"/>
</dbReference>
<protein>
    <submittedName>
        <fullName evidence="3">Uncharacterized protein</fullName>
    </submittedName>
</protein>
<organism evidence="3 4">
    <name type="scientific">Ramazzottius varieornatus</name>
    <name type="common">Water bear</name>
    <name type="synonym">Tardigrade</name>
    <dbReference type="NCBI Taxonomy" id="947166"/>
    <lineage>
        <taxon>Eukaryota</taxon>
        <taxon>Metazoa</taxon>
        <taxon>Ecdysozoa</taxon>
        <taxon>Tardigrada</taxon>
        <taxon>Eutardigrada</taxon>
        <taxon>Parachela</taxon>
        <taxon>Hypsibioidea</taxon>
        <taxon>Ramazzottiidae</taxon>
        <taxon>Ramazzottius</taxon>
    </lineage>
</organism>
<feature type="region of interest" description="Disordered" evidence="2">
    <location>
        <begin position="1"/>
        <end position="47"/>
    </location>
</feature>
<gene>
    <name evidence="3" type="primary">RvY_13552-1</name>
    <name evidence="3" type="synonym">RvY_13552.1</name>
    <name evidence="3" type="ORF">RvY_13552</name>
</gene>
<evidence type="ECO:0000313" key="3">
    <source>
        <dbReference type="EMBL" id="GAV03070.1"/>
    </source>
</evidence>
<feature type="region of interest" description="Disordered" evidence="2">
    <location>
        <begin position="260"/>
        <end position="279"/>
    </location>
</feature>
<evidence type="ECO:0000256" key="1">
    <source>
        <dbReference type="SAM" id="Coils"/>
    </source>
</evidence>
<proteinExistence type="predicted"/>
<dbReference type="OrthoDB" id="10501797at2759"/>
<reference evidence="3 4" key="1">
    <citation type="journal article" date="2016" name="Nat. Commun.">
        <title>Extremotolerant tardigrade genome and improved radiotolerance of human cultured cells by tardigrade-unique protein.</title>
        <authorList>
            <person name="Hashimoto T."/>
            <person name="Horikawa D.D."/>
            <person name="Saito Y."/>
            <person name="Kuwahara H."/>
            <person name="Kozuka-Hata H."/>
            <person name="Shin-I T."/>
            <person name="Minakuchi Y."/>
            <person name="Ohishi K."/>
            <person name="Motoyama A."/>
            <person name="Aizu T."/>
            <person name="Enomoto A."/>
            <person name="Kondo K."/>
            <person name="Tanaka S."/>
            <person name="Hara Y."/>
            <person name="Koshikawa S."/>
            <person name="Sagara H."/>
            <person name="Miura T."/>
            <person name="Yokobori S."/>
            <person name="Miyagawa K."/>
            <person name="Suzuki Y."/>
            <person name="Kubo T."/>
            <person name="Oyama M."/>
            <person name="Kohara Y."/>
            <person name="Fujiyama A."/>
            <person name="Arakawa K."/>
            <person name="Katayama T."/>
            <person name="Toyoda A."/>
            <person name="Kunieda T."/>
        </authorList>
    </citation>
    <scope>NUCLEOTIDE SEQUENCE [LARGE SCALE GENOMIC DNA]</scope>
    <source>
        <strain evidence="3 4">YOKOZUNA-1</strain>
    </source>
</reference>
<dbReference type="EMBL" id="BDGG01000009">
    <property type="protein sequence ID" value="GAV03070.1"/>
    <property type="molecule type" value="Genomic_DNA"/>
</dbReference>
<comment type="caution">
    <text evidence="3">The sequence shown here is derived from an EMBL/GenBank/DDBJ whole genome shotgun (WGS) entry which is preliminary data.</text>
</comment>
<accession>A0A1D1VN95</accession>
<sequence>MDEQEESNGSERANGELSEDQGVEEVELDESVTHREPSYSNSTTFGGLLPDGTGTTVEGYEAVNKGLNKFMQPKYFAMLLFAAAEGKMPWISEFVPQKIMCNCVFVIDLKKLESENALFKDGLGSWIQNCGKVMNYFLMEEGFVIREVKAGTHPDQAVEFIRRIDKNASCPAYTRVTVVCSQLGLAALQYFFKGQKEQTFPISYSRPPKKVPANSDSSVADDSPPQQNGTAGMRNQTRSRKRRLDEVDGDMCRFANSASGRVPVMPRNSQTTTGAQRPQWTGGFVQHKEEISASNLILYLREHIRTERDDRNEERRLRREEMESRRQERLRDELYRKDDLALRRQELDLQKARLELEQQKWEVDRKEKEVILGFLMRKLTES</sequence>
<evidence type="ECO:0000313" key="4">
    <source>
        <dbReference type="Proteomes" id="UP000186922"/>
    </source>
</evidence>
<feature type="region of interest" description="Disordered" evidence="2">
    <location>
        <begin position="202"/>
        <end position="248"/>
    </location>
</feature>
<feature type="compositionally biased region" description="Polar residues" evidence="2">
    <location>
        <begin position="214"/>
        <end position="236"/>
    </location>
</feature>
<feature type="coiled-coil region" evidence="1">
    <location>
        <begin position="317"/>
        <end position="369"/>
    </location>
</feature>
<name>A0A1D1VN95_RAMVA</name>
<evidence type="ECO:0000256" key="2">
    <source>
        <dbReference type="SAM" id="MobiDB-lite"/>
    </source>
</evidence>
<dbReference type="AlphaFoldDB" id="A0A1D1VN95"/>
<keyword evidence="4" id="KW-1185">Reference proteome</keyword>
<feature type="compositionally biased region" description="Polar residues" evidence="2">
    <location>
        <begin position="267"/>
        <end position="279"/>
    </location>
</feature>
<feature type="compositionally biased region" description="Acidic residues" evidence="2">
    <location>
        <begin position="17"/>
        <end position="30"/>
    </location>
</feature>